<protein>
    <submittedName>
        <fullName evidence="1">Uncharacterized protein</fullName>
    </submittedName>
</protein>
<evidence type="ECO:0000313" key="2">
    <source>
        <dbReference type="EMBL" id="CAB4193211.1"/>
    </source>
</evidence>
<accession>A0A6J5PSC7</accession>
<evidence type="ECO:0000313" key="1">
    <source>
        <dbReference type="EMBL" id="CAB4174769.1"/>
    </source>
</evidence>
<name>A0A6J5PSC7_9CAUD</name>
<proteinExistence type="predicted"/>
<dbReference type="EMBL" id="LR797195">
    <property type="protein sequence ID" value="CAB4193211.1"/>
    <property type="molecule type" value="Genomic_DNA"/>
</dbReference>
<dbReference type="EMBL" id="LR796916">
    <property type="protein sequence ID" value="CAB4174769.1"/>
    <property type="molecule type" value="Genomic_DNA"/>
</dbReference>
<reference evidence="1" key="1">
    <citation type="submission" date="2020-05" db="EMBL/GenBank/DDBJ databases">
        <authorList>
            <person name="Chiriac C."/>
            <person name="Salcher M."/>
            <person name="Ghai R."/>
            <person name="Kavagutti S V."/>
        </authorList>
    </citation>
    <scope>NUCLEOTIDE SEQUENCE</scope>
</reference>
<sequence>MKEVSKRIEFGTTERNPNLYLPVKWFLDETEVTEMEYYGITSQTTLEDIGEEPADMSEYQEWKVKKSIIENRDGIFSY</sequence>
<gene>
    <name evidence="2" type="ORF">UFOVP1247_39</name>
    <name evidence="1" type="ORF">UFOVP970_79</name>
</gene>
<organism evidence="1">
    <name type="scientific">uncultured Caudovirales phage</name>
    <dbReference type="NCBI Taxonomy" id="2100421"/>
    <lineage>
        <taxon>Viruses</taxon>
        <taxon>Duplodnaviria</taxon>
        <taxon>Heunggongvirae</taxon>
        <taxon>Uroviricota</taxon>
        <taxon>Caudoviricetes</taxon>
        <taxon>Peduoviridae</taxon>
        <taxon>Maltschvirus</taxon>
        <taxon>Maltschvirus maltsch</taxon>
    </lineage>
</organism>